<proteinExistence type="predicted"/>
<dbReference type="GO" id="GO:0009035">
    <property type="term" value="F:type I site-specific deoxyribonuclease activity"/>
    <property type="evidence" value="ECO:0007669"/>
    <property type="project" value="UniProtKB-EC"/>
</dbReference>
<dbReference type="OrthoDB" id="330911at2157"/>
<dbReference type="EMBL" id="CP023154">
    <property type="protein sequence ID" value="QEK78383.1"/>
    <property type="molecule type" value="Genomic_DNA"/>
</dbReference>
<dbReference type="Proteomes" id="UP000324354">
    <property type="component" value="Chromosome"/>
</dbReference>
<organism evidence="2 3">
    <name type="scientific">Pyrococcus furiosus (strain ATCC 43587 / DSM 3638 / JCM 8422 / Vc1)</name>
    <dbReference type="NCBI Taxonomy" id="186497"/>
    <lineage>
        <taxon>Archaea</taxon>
        <taxon>Methanobacteriati</taxon>
        <taxon>Methanobacteriota</taxon>
        <taxon>Thermococci</taxon>
        <taxon>Thermococcales</taxon>
        <taxon>Thermococcaceae</taxon>
        <taxon>Pyrococcus</taxon>
    </lineage>
</organism>
<reference evidence="2 3" key="1">
    <citation type="submission" date="2017-08" db="EMBL/GenBank/DDBJ databases">
        <title>Resequencing and Reannotation of the genome of Pyrococcus furiosus type strain DSM3638.</title>
        <authorList>
            <person name="Reichelt R.M."/>
            <person name="Bunk B."/>
        </authorList>
    </citation>
    <scope>NUCLEOTIDE SEQUENCE [LARGE SCALE GENOMIC DNA]</scope>
    <source>
        <strain evidence="2 3">DSM 3638</strain>
    </source>
</reference>
<dbReference type="GeneID" id="13302497"/>
<dbReference type="InterPro" id="IPR007409">
    <property type="entry name" value="Restrct_endonuc_type1_HsdR_N"/>
</dbReference>
<dbReference type="AlphaFoldDB" id="A0A5C0XNE5"/>
<dbReference type="GeneID" id="41712486"/>
<accession>A0A5C0XNE5</accession>
<evidence type="ECO:0000313" key="3">
    <source>
        <dbReference type="Proteomes" id="UP000324354"/>
    </source>
</evidence>
<sequence>MVELSNVVDQILNLAESEPVYRFNEEATKQHLVLPILSALGWNIFSPEVMPEERVRGPYRYYRVDYSLRVNGKVKAYLEVKSLGVNVFEDKGALHQLVMYCTTDGVGVGLLTNGIQWVVLKAYEKDKSIEERVILKIDLRLRKEVELEKLKLLAKEIFERDDYITIIEERAKELMNKEQERSEVAIFTEHPEEAKLLDELTPEELSGRPKKLELYIYYKGQWHKLPVERNAWSMSLFTAVKFLYEHGFQDLYIPSYVETTYVRNPASTDVIGSWYVYRPENGGKAVSKLKELEKKTGVKIAIKVVK</sequence>
<name>A0A5C0XNE5_PYRFU</name>
<feature type="domain" description="Restriction endonuclease type I HsdR N-terminal" evidence="1">
    <location>
        <begin position="63"/>
        <end position="126"/>
    </location>
</feature>
<dbReference type="Pfam" id="PF04313">
    <property type="entry name" value="HSDR_N"/>
    <property type="match status" value="1"/>
</dbReference>
<protein>
    <recommendedName>
        <fullName evidence="1">Restriction endonuclease type I HsdR N-terminal domain-containing protein</fullName>
    </recommendedName>
</protein>
<dbReference type="GO" id="GO:0009307">
    <property type="term" value="P:DNA restriction-modification system"/>
    <property type="evidence" value="ECO:0007669"/>
    <property type="project" value="UniProtKB-KW"/>
</dbReference>
<dbReference type="RefSeq" id="WP_011011807.1">
    <property type="nucleotide sequence ID" value="NC_003413.1"/>
</dbReference>
<evidence type="ECO:0000259" key="1">
    <source>
        <dbReference type="Pfam" id="PF04313"/>
    </source>
</evidence>
<evidence type="ECO:0000313" key="2">
    <source>
        <dbReference type="EMBL" id="QEK78383.1"/>
    </source>
</evidence>
<dbReference type="GO" id="GO:0003677">
    <property type="term" value="F:DNA binding"/>
    <property type="evidence" value="ECO:0007669"/>
    <property type="project" value="UniProtKB-KW"/>
</dbReference>
<gene>
    <name evidence="2" type="ORF">PFDSM3638_03420</name>
</gene>
<dbReference type="GO" id="GO:0005524">
    <property type="term" value="F:ATP binding"/>
    <property type="evidence" value="ECO:0007669"/>
    <property type="project" value="UniProtKB-KW"/>
</dbReference>